<dbReference type="PANTHER" id="PTHR22844">
    <property type="entry name" value="F-BOX AND WD40 DOMAIN PROTEIN"/>
    <property type="match status" value="1"/>
</dbReference>
<dbReference type="SMART" id="SM00320">
    <property type="entry name" value="WD40"/>
    <property type="match status" value="7"/>
</dbReference>
<dbReference type="FunFam" id="2.130.10.10:FF:000775">
    <property type="entry name" value="BnaA09g28200D protein"/>
    <property type="match status" value="1"/>
</dbReference>
<dbReference type="PANTHER" id="PTHR22844:SF340">
    <property type="entry name" value="OS01G0946100 PROTEIN"/>
    <property type="match status" value="1"/>
</dbReference>
<reference evidence="3 4" key="1">
    <citation type="submission" date="2019-12" db="EMBL/GenBank/DDBJ databases">
        <authorList>
            <person name="Scholz U."/>
            <person name="Mascher M."/>
            <person name="Fiebig A."/>
        </authorList>
    </citation>
    <scope>NUCLEOTIDE SEQUENCE</scope>
</reference>
<keyword evidence="4" id="KW-1185">Reference proteome</keyword>
<dbReference type="AlphaFoldDB" id="A0A7I8I8L2"/>
<dbReference type="EMBL" id="LR743588">
    <property type="protein sequence ID" value="CAA2614202.1"/>
    <property type="molecule type" value="Genomic_DNA"/>
</dbReference>
<dbReference type="InterPro" id="IPR036322">
    <property type="entry name" value="WD40_repeat_dom_sf"/>
</dbReference>
<dbReference type="SUPFAM" id="SSF50978">
    <property type="entry name" value="WD40 repeat-like"/>
    <property type="match status" value="1"/>
</dbReference>
<evidence type="ECO:0000313" key="4">
    <source>
        <dbReference type="Proteomes" id="UP001189122"/>
    </source>
</evidence>
<feature type="region of interest" description="Disordered" evidence="2">
    <location>
        <begin position="358"/>
        <end position="385"/>
    </location>
</feature>
<dbReference type="EMBL" id="CACRZD030000001">
    <property type="protein sequence ID" value="CAA6654006.1"/>
    <property type="molecule type" value="Genomic_DNA"/>
</dbReference>
<dbReference type="Pfam" id="PF00400">
    <property type="entry name" value="WD40"/>
    <property type="match status" value="4"/>
</dbReference>
<dbReference type="InterPro" id="IPR045182">
    <property type="entry name" value="JINGUBANG-like"/>
</dbReference>
<dbReference type="Gene3D" id="2.130.10.10">
    <property type="entry name" value="YVTN repeat-like/Quinoprotein amine dehydrogenase"/>
    <property type="match status" value="3"/>
</dbReference>
<dbReference type="InterPro" id="IPR001680">
    <property type="entry name" value="WD40_rpt"/>
</dbReference>
<evidence type="ECO:0000256" key="2">
    <source>
        <dbReference type="SAM" id="MobiDB-lite"/>
    </source>
</evidence>
<organism evidence="3">
    <name type="scientific">Spirodela intermedia</name>
    <name type="common">Intermediate duckweed</name>
    <dbReference type="NCBI Taxonomy" id="51605"/>
    <lineage>
        <taxon>Eukaryota</taxon>
        <taxon>Viridiplantae</taxon>
        <taxon>Streptophyta</taxon>
        <taxon>Embryophyta</taxon>
        <taxon>Tracheophyta</taxon>
        <taxon>Spermatophyta</taxon>
        <taxon>Magnoliopsida</taxon>
        <taxon>Liliopsida</taxon>
        <taxon>Araceae</taxon>
        <taxon>Lemnoideae</taxon>
        <taxon>Spirodela</taxon>
    </lineage>
</organism>
<dbReference type="Proteomes" id="UP001189122">
    <property type="component" value="Unassembled WGS sequence"/>
</dbReference>
<accession>A0A7I8I8L2</accession>
<evidence type="ECO:0000313" key="3">
    <source>
        <dbReference type="EMBL" id="CAA2614202.1"/>
    </source>
</evidence>
<protein>
    <submittedName>
        <fullName evidence="3">Uncharacterized protein</fullName>
    </submittedName>
</protein>
<dbReference type="InterPro" id="IPR015943">
    <property type="entry name" value="WD40/YVTN_repeat-like_dom_sf"/>
</dbReference>
<gene>
    <name evidence="3" type="ORF">SI7747_01000596</name>
</gene>
<sequence>MDRPEPSKSLLSHSPSEAWKFCLRHESSATGENGPSAVLSAHTGPVSSLALCGEFVLSASQAKDIIVWRQPDLSPFARFGHGDGSVKALEAVGNRVFTAHQDGRIRVWKVSRRSENLFRLVATLPTRKDCIGKLLKRSNYVQTRRNHRRLWVEHADSISCLAVEGGKVYSGSWDKTLKVWRAADLRCLESIRAHDDAINGLAVCNGMVYTASADGKIKAWENSSDSHRLKGVMEGPKLVSWNAVVLMEEGRLVYGGGSDGRVMGWGEEAGGREWRLLCDVKAHDMSVLCLCATGKFLCSGSADRSIGVWREMDGGLCRLRVLWGHEGPVKCLQSSWKGGGFWLYSGATDKNLRVWWVSEEENPQPKERGDRDGDAGTGNNSVKGS</sequence>
<name>A0A7I8I8L2_SPIIN</name>
<dbReference type="PROSITE" id="PS50082">
    <property type="entry name" value="WD_REPEATS_2"/>
    <property type="match status" value="1"/>
</dbReference>
<proteinExistence type="predicted"/>
<keyword evidence="1" id="KW-0853">WD repeat</keyword>
<feature type="compositionally biased region" description="Basic and acidic residues" evidence="2">
    <location>
        <begin position="363"/>
        <end position="374"/>
    </location>
</feature>
<evidence type="ECO:0000256" key="1">
    <source>
        <dbReference type="PROSITE-ProRule" id="PRU00221"/>
    </source>
</evidence>
<feature type="repeat" description="WD" evidence="1">
    <location>
        <begin position="191"/>
        <end position="230"/>
    </location>
</feature>